<dbReference type="CDD" id="cd07813">
    <property type="entry name" value="COQ10p_like"/>
    <property type="match status" value="1"/>
</dbReference>
<dbReference type="InterPro" id="IPR005031">
    <property type="entry name" value="COQ10_START"/>
</dbReference>
<dbReference type="PANTHER" id="PTHR12901">
    <property type="entry name" value="SPERM PROTEIN HOMOLOG"/>
    <property type="match status" value="1"/>
</dbReference>
<comment type="similarity">
    <text evidence="1">Belongs to the ribosome association toxin RatA family.</text>
</comment>
<dbReference type="Gene3D" id="3.30.530.20">
    <property type="match status" value="1"/>
</dbReference>
<organism evidence="3 4">
    <name type="scientific">Faunimonas pinastri</name>
    <dbReference type="NCBI Taxonomy" id="1855383"/>
    <lineage>
        <taxon>Bacteria</taxon>
        <taxon>Pseudomonadati</taxon>
        <taxon>Pseudomonadota</taxon>
        <taxon>Alphaproteobacteria</taxon>
        <taxon>Hyphomicrobiales</taxon>
        <taxon>Afifellaceae</taxon>
        <taxon>Faunimonas</taxon>
    </lineage>
</organism>
<evidence type="ECO:0000259" key="2">
    <source>
        <dbReference type="Pfam" id="PF03364"/>
    </source>
</evidence>
<dbReference type="EMBL" id="FOFG01000009">
    <property type="protein sequence ID" value="SEQ96318.1"/>
    <property type="molecule type" value="Genomic_DNA"/>
</dbReference>
<feature type="domain" description="Coenzyme Q-binding protein COQ10 START" evidence="2">
    <location>
        <begin position="10"/>
        <end position="141"/>
    </location>
</feature>
<evidence type="ECO:0000313" key="4">
    <source>
        <dbReference type="Proteomes" id="UP000199647"/>
    </source>
</evidence>
<keyword evidence="4" id="KW-1185">Reference proteome</keyword>
<dbReference type="RefSeq" id="WP_092497243.1">
    <property type="nucleotide sequence ID" value="NZ_FOFG01000009.1"/>
</dbReference>
<dbReference type="AlphaFoldDB" id="A0A1H9KB81"/>
<evidence type="ECO:0000256" key="1">
    <source>
        <dbReference type="ARBA" id="ARBA00008918"/>
    </source>
</evidence>
<dbReference type="GO" id="GO:0048039">
    <property type="term" value="F:ubiquinone binding"/>
    <property type="evidence" value="ECO:0007669"/>
    <property type="project" value="InterPro"/>
</dbReference>
<gene>
    <name evidence="3" type="ORF">SAMN05216548_109142</name>
</gene>
<dbReference type="PANTHER" id="PTHR12901:SF10">
    <property type="entry name" value="COENZYME Q-BINDING PROTEIN COQ10, MITOCHONDRIAL"/>
    <property type="match status" value="1"/>
</dbReference>
<reference evidence="3 4" key="1">
    <citation type="submission" date="2016-10" db="EMBL/GenBank/DDBJ databases">
        <authorList>
            <person name="de Groot N.N."/>
        </authorList>
    </citation>
    <scope>NUCLEOTIDE SEQUENCE [LARGE SCALE GENOMIC DNA]</scope>
    <source>
        <strain evidence="3 4">A52C2</strain>
    </source>
</reference>
<protein>
    <submittedName>
        <fullName evidence="3">Coenzyme Q-binding protein COQ10</fullName>
    </submittedName>
</protein>
<accession>A0A1H9KB81</accession>
<proteinExistence type="inferred from homology"/>
<name>A0A1H9KB81_9HYPH</name>
<dbReference type="OrthoDB" id="9804759at2"/>
<dbReference type="STRING" id="1855383.SAMN05216548_109142"/>
<dbReference type="InterPro" id="IPR023393">
    <property type="entry name" value="START-like_dom_sf"/>
</dbReference>
<evidence type="ECO:0000313" key="3">
    <source>
        <dbReference type="EMBL" id="SEQ96318.1"/>
    </source>
</evidence>
<sequence>MPQFESHRRVHHSAEDMFALVADMEKYPEFLPLCDALATHTRTERDGKTLLVSVMTVGYKAIRQTFTTQVVLDPAKQVIDVRYIDGPFKFLNSRWRFEPAEGDVSCRVHFLIDYEFKSLLLGALMGSMFDRAFQKFAEAFEARADQIYS</sequence>
<dbReference type="InterPro" id="IPR044996">
    <property type="entry name" value="COQ10-like"/>
</dbReference>
<dbReference type="SUPFAM" id="SSF55961">
    <property type="entry name" value="Bet v1-like"/>
    <property type="match status" value="1"/>
</dbReference>
<dbReference type="Pfam" id="PF03364">
    <property type="entry name" value="Polyketide_cyc"/>
    <property type="match status" value="1"/>
</dbReference>
<dbReference type="Proteomes" id="UP000199647">
    <property type="component" value="Unassembled WGS sequence"/>
</dbReference>
<dbReference type="GO" id="GO:0045333">
    <property type="term" value="P:cellular respiration"/>
    <property type="evidence" value="ECO:0007669"/>
    <property type="project" value="InterPro"/>
</dbReference>